<dbReference type="Proteomes" id="UP001652662">
    <property type="component" value="Chromosome X"/>
</dbReference>
<dbReference type="Pfam" id="PF05672">
    <property type="entry name" value="MAP7"/>
    <property type="match status" value="1"/>
</dbReference>
<evidence type="ECO:0000256" key="1">
    <source>
        <dbReference type="ARBA" id="ARBA00004245"/>
    </source>
</evidence>
<evidence type="ECO:0000313" key="8">
    <source>
        <dbReference type="RefSeq" id="XP_070459612.1"/>
    </source>
</evidence>
<name>A0ABM4N3U4_EQUPR</name>
<feature type="compositionally biased region" description="Polar residues" evidence="6">
    <location>
        <begin position="130"/>
        <end position="153"/>
    </location>
</feature>
<dbReference type="PANTHER" id="PTHR15073:SF3">
    <property type="entry name" value="MAP7 DOMAIN-CONTAINING PROTEIN 2"/>
    <property type="match status" value="1"/>
</dbReference>
<keyword evidence="3" id="KW-0963">Cytoplasm</keyword>
<gene>
    <name evidence="8" type="primary">MAP7D2</name>
</gene>
<reference evidence="8" key="1">
    <citation type="submission" date="2025-08" db="UniProtKB">
        <authorList>
            <consortium name="RefSeq"/>
        </authorList>
    </citation>
    <scope>IDENTIFICATION</scope>
    <source>
        <tissue evidence="8">Blood</tissue>
    </source>
</reference>
<keyword evidence="5" id="KW-0206">Cytoskeleton</keyword>
<dbReference type="GeneID" id="103542536"/>
<feature type="compositionally biased region" description="Basic and acidic residues" evidence="6">
    <location>
        <begin position="297"/>
        <end position="313"/>
    </location>
</feature>
<feature type="compositionally biased region" description="Low complexity" evidence="6">
    <location>
        <begin position="110"/>
        <end position="122"/>
    </location>
</feature>
<evidence type="ECO:0000313" key="7">
    <source>
        <dbReference type="Proteomes" id="UP001652662"/>
    </source>
</evidence>
<feature type="region of interest" description="Disordered" evidence="6">
    <location>
        <begin position="54"/>
        <end position="79"/>
    </location>
</feature>
<feature type="compositionally biased region" description="Basic and acidic residues" evidence="6">
    <location>
        <begin position="323"/>
        <end position="342"/>
    </location>
</feature>
<comment type="similarity">
    <text evidence="2">Belongs to the MAP7 family.</text>
</comment>
<feature type="region of interest" description="Disordered" evidence="6">
    <location>
        <begin position="1"/>
        <end position="21"/>
    </location>
</feature>
<comment type="subcellular location">
    <subcellularLocation>
        <location evidence="1">Cytoplasm</location>
        <location evidence="1">Cytoskeleton</location>
    </subcellularLocation>
</comment>
<keyword evidence="4" id="KW-0175">Coiled coil</keyword>
<dbReference type="PANTHER" id="PTHR15073">
    <property type="entry name" value="MICROTUBULE-ASSOCIATED PROTEIN"/>
    <property type="match status" value="1"/>
</dbReference>
<evidence type="ECO:0000256" key="2">
    <source>
        <dbReference type="ARBA" id="ARBA00007525"/>
    </source>
</evidence>
<feature type="compositionally biased region" description="Polar residues" evidence="6">
    <location>
        <begin position="254"/>
        <end position="264"/>
    </location>
</feature>
<feature type="region of interest" description="Disordered" evidence="6">
    <location>
        <begin position="110"/>
        <end position="484"/>
    </location>
</feature>
<evidence type="ECO:0000256" key="6">
    <source>
        <dbReference type="SAM" id="MobiDB-lite"/>
    </source>
</evidence>
<sequence length="697" mass="78155">MDGFLKSDERQRLAKERREEREKCLAAREQQILEKQKRAKLQYEKQIEERWRKLEEQRQREDQKRAAVEEKRKQKLREEEERLEAMMRRSLERTQQLELKKKCSWGASLAAASGGREGLAASTLPLDPGTTATAAESTNACDKLSTSTMNLPKQTEPPMSKRLSSSTVAISYSPDRAPAGPLKSSYKSSPTRNTERKKTTSTSGAGDAGKGAPAGAEASPTEKMKRGPRTTTSVPTVGLGSPLRRCEFPGGISKRSSSPVTLKATSKAYPQSPKHVKQPYPGSPVKYRFPAFPSQETPKKKAEKEKSNKEREGALAQQAASAHGEEVLEKHVADRHATEKHAAAGGKAESSGASGKPTAGTTNAGEAAKILAEKRRQARLQKEQEEQERLEKEEQDRLEREELKRKAEEERIRLEEEARKQEEEKKRQEEEEKRKAEEEAKRKAKEELLLKEEQEKEKQEKEKQEKAMIEKQKEEAEAKAQEAAKQMRLEREQIMLQIEQERLERKKRIDEIMKRTRKSDGTPEVKKEDPKVELQPTVYVENKIKPAVPNKIEINGLNTCQEVNGVGHTAPETFPRDIFSNGLKSVGGLVHLDALDGKSNSLDDSTEEVQSMDVSPVSKEELISIPEFSPVSEMIPGVSLDQNGTGNARALQDLLDFTGPPMFPKRSSENLSLDDCNKNLIEGFNSPGQENTLNTFC</sequence>
<evidence type="ECO:0000256" key="5">
    <source>
        <dbReference type="ARBA" id="ARBA00023212"/>
    </source>
</evidence>
<organism evidence="7 8">
    <name type="scientific">Equus przewalskii</name>
    <name type="common">Przewalski's horse</name>
    <name type="synonym">Equus caballus przewalskii</name>
    <dbReference type="NCBI Taxonomy" id="9798"/>
    <lineage>
        <taxon>Eukaryota</taxon>
        <taxon>Metazoa</taxon>
        <taxon>Chordata</taxon>
        <taxon>Craniata</taxon>
        <taxon>Vertebrata</taxon>
        <taxon>Euteleostomi</taxon>
        <taxon>Mammalia</taxon>
        <taxon>Eutheria</taxon>
        <taxon>Laurasiatheria</taxon>
        <taxon>Perissodactyla</taxon>
        <taxon>Equidae</taxon>
        <taxon>Equus</taxon>
    </lineage>
</organism>
<dbReference type="InterPro" id="IPR051483">
    <property type="entry name" value="MAP7_domain-containing"/>
</dbReference>
<protein>
    <submittedName>
        <fullName evidence="8">MAP7 domain-containing protein 2 isoform X14</fullName>
    </submittedName>
</protein>
<dbReference type="InterPro" id="IPR008604">
    <property type="entry name" value="MAP7_fam"/>
</dbReference>
<evidence type="ECO:0000256" key="3">
    <source>
        <dbReference type="ARBA" id="ARBA00022490"/>
    </source>
</evidence>
<feature type="compositionally biased region" description="Basic and acidic residues" evidence="6">
    <location>
        <begin position="371"/>
        <end position="484"/>
    </location>
</feature>
<accession>A0ABM4N3U4</accession>
<feature type="compositionally biased region" description="Low complexity" evidence="6">
    <location>
        <begin position="343"/>
        <end position="356"/>
    </location>
</feature>
<proteinExistence type="inferred from homology"/>
<keyword evidence="7" id="KW-1185">Reference proteome</keyword>
<evidence type="ECO:0000256" key="4">
    <source>
        <dbReference type="ARBA" id="ARBA00023054"/>
    </source>
</evidence>
<dbReference type="RefSeq" id="XP_070459612.1">
    <property type="nucleotide sequence ID" value="XM_070603511.1"/>
</dbReference>